<dbReference type="PANTHER" id="PTHR35093:SF8">
    <property type="entry name" value="OUTER MEMBRANE PROTEIN NMB0088-RELATED"/>
    <property type="match status" value="1"/>
</dbReference>
<keyword evidence="4" id="KW-0812">Transmembrane</keyword>
<accession>A0A2W5V783</accession>
<gene>
    <name evidence="10" type="ORF">DI536_31310</name>
</gene>
<dbReference type="GO" id="GO:0009279">
    <property type="term" value="C:cell outer membrane"/>
    <property type="evidence" value="ECO:0007669"/>
    <property type="project" value="UniProtKB-SubCell"/>
</dbReference>
<evidence type="ECO:0000256" key="1">
    <source>
        <dbReference type="ARBA" id="ARBA00004571"/>
    </source>
</evidence>
<keyword evidence="5 9" id="KW-0732">Signal</keyword>
<evidence type="ECO:0000313" key="10">
    <source>
        <dbReference type="EMBL" id="PZR05951.1"/>
    </source>
</evidence>
<organism evidence="10 11">
    <name type="scientific">Archangium gephyra</name>
    <dbReference type="NCBI Taxonomy" id="48"/>
    <lineage>
        <taxon>Bacteria</taxon>
        <taxon>Pseudomonadati</taxon>
        <taxon>Myxococcota</taxon>
        <taxon>Myxococcia</taxon>
        <taxon>Myxococcales</taxon>
        <taxon>Cystobacterineae</taxon>
        <taxon>Archangiaceae</taxon>
        <taxon>Archangium</taxon>
    </lineage>
</organism>
<protein>
    <recommendedName>
        <fullName evidence="12">Long-chain fatty acid transport protein</fullName>
    </recommendedName>
</protein>
<keyword evidence="3" id="KW-1134">Transmembrane beta strand</keyword>
<dbReference type="Proteomes" id="UP000249061">
    <property type="component" value="Unassembled WGS sequence"/>
</dbReference>
<evidence type="ECO:0000256" key="3">
    <source>
        <dbReference type="ARBA" id="ARBA00022452"/>
    </source>
</evidence>
<dbReference type="EMBL" id="QFQP01000041">
    <property type="protein sequence ID" value="PZR05951.1"/>
    <property type="molecule type" value="Genomic_DNA"/>
</dbReference>
<evidence type="ECO:0000313" key="11">
    <source>
        <dbReference type="Proteomes" id="UP000249061"/>
    </source>
</evidence>
<evidence type="ECO:0000256" key="4">
    <source>
        <dbReference type="ARBA" id="ARBA00022692"/>
    </source>
</evidence>
<evidence type="ECO:0000256" key="7">
    <source>
        <dbReference type="ARBA" id="ARBA00023237"/>
    </source>
</evidence>
<evidence type="ECO:0008006" key="12">
    <source>
        <dbReference type="Google" id="ProtNLM"/>
    </source>
</evidence>
<comment type="caution">
    <text evidence="10">The sequence shown here is derived from an EMBL/GenBank/DDBJ whole genome shotgun (WGS) entry which is preliminary data.</text>
</comment>
<dbReference type="SUPFAM" id="SSF56935">
    <property type="entry name" value="Porins"/>
    <property type="match status" value="1"/>
</dbReference>
<dbReference type="Gene3D" id="2.40.160.60">
    <property type="entry name" value="Outer membrane protein transport protein (OMPP1/FadL/TodX)"/>
    <property type="match status" value="1"/>
</dbReference>
<evidence type="ECO:0000256" key="6">
    <source>
        <dbReference type="ARBA" id="ARBA00023136"/>
    </source>
</evidence>
<feature type="compositionally biased region" description="Pro residues" evidence="8">
    <location>
        <begin position="517"/>
        <end position="526"/>
    </location>
</feature>
<name>A0A2W5V783_9BACT</name>
<comment type="subcellular location">
    <subcellularLocation>
        <location evidence="1">Cell outer membrane</location>
        <topology evidence="1">Multi-pass membrane protein</topology>
    </subcellularLocation>
</comment>
<sequence length="540" mass="58160">MTRFLALTVVCLAASAQASGFYFGDNGAKAMTQGGAFTAQADDLTAMFYNPAGLTQLRGFSFLGDIQILRHQVTYSRQDPGWDPNNPSSLVNTVSSQESPYFLPFFGASYGFAIGPRTLTVGLGLFAPPSQGRYDYPVPNYTQRADCMSGMQCYEERPNRFAPQRYALVNTDILIAYPTLSVAFDPFPWLQVGASLQLTVSHFKQQQVLYGGDVLGDNPQSQRFENPDYDAMVTIDLPGQVGVTGIFGVMVRPVDWLSFGASIRPPINFHARGKMTVDLPQFFQNAGASVKGDTATLDMTMPLELKVGGRVVPLRHACALGDASRQDCGLGINVDFVYQGWDSVKQLLLTPENMSLEFNGTSTAIAPFAVVKNWQPTWSIRGGASYRVFQYLSMSLGVMYETAAAKTAYYSVDWTHPQRVFITGGVTGHLGPIDVIVGMHGTPLNTTDVVDGDVRRGQTSAPDSPGYMVPGVVNNGRYTSGGYGVILGVRGNFGGVREPAKPIEPSTGPVNQSKPVEPTPVAPPPSENATEPAPAVAPES</sequence>
<dbReference type="GO" id="GO:0015483">
    <property type="term" value="F:long-chain fatty acid transporting porin activity"/>
    <property type="evidence" value="ECO:0007669"/>
    <property type="project" value="TreeGrafter"/>
</dbReference>
<evidence type="ECO:0000256" key="9">
    <source>
        <dbReference type="SAM" id="SignalP"/>
    </source>
</evidence>
<evidence type="ECO:0000256" key="8">
    <source>
        <dbReference type="SAM" id="MobiDB-lite"/>
    </source>
</evidence>
<feature type="region of interest" description="Disordered" evidence="8">
    <location>
        <begin position="497"/>
        <end position="540"/>
    </location>
</feature>
<proteinExistence type="inferred from homology"/>
<feature type="chain" id="PRO_5015978700" description="Long-chain fatty acid transport protein" evidence="9">
    <location>
        <begin position="19"/>
        <end position="540"/>
    </location>
</feature>
<comment type="similarity">
    <text evidence="2">Belongs to the OmpP1/FadL family.</text>
</comment>
<reference evidence="10 11" key="1">
    <citation type="submission" date="2017-08" db="EMBL/GenBank/DDBJ databases">
        <title>Infants hospitalized years apart are colonized by the same room-sourced microbial strains.</title>
        <authorList>
            <person name="Brooks B."/>
            <person name="Olm M.R."/>
            <person name="Firek B.A."/>
            <person name="Baker R."/>
            <person name="Thomas B.C."/>
            <person name="Morowitz M.J."/>
            <person name="Banfield J.F."/>
        </authorList>
    </citation>
    <scope>NUCLEOTIDE SEQUENCE [LARGE SCALE GENOMIC DNA]</scope>
    <source>
        <strain evidence="10">S2_003_000_R2_14</strain>
    </source>
</reference>
<keyword evidence="6" id="KW-0472">Membrane</keyword>
<dbReference type="AlphaFoldDB" id="A0A2W5V783"/>
<evidence type="ECO:0000256" key="2">
    <source>
        <dbReference type="ARBA" id="ARBA00008163"/>
    </source>
</evidence>
<evidence type="ECO:0000256" key="5">
    <source>
        <dbReference type="ARBA" id="ARBA00022729"/>
    </source>
</evidence>
<keyword evidence="7" id="KW-0998">Cell outer membrane</keyword>
<dbReference type="PANTHER" id="PTHR35093">
    <property type="entry name" value="OUTER MEMBRANE PROTEIN NMB0088-RELATED"/>
    <property type="match status" value="1"/>
</dbReference>
<dbReference type="Pfam" id="PF03349">
    <property type="entry name" value="Toluene_X"/>
    <property type="match status" value="1"/>
</dbReference>
<dbReference type="InterPro" id="IPR005017">
    <property type="entry name" value="OMPP1/FadL/TodX"/>
</dbReference>
<feature type="signal peptide" evidence="9">
    <location>
        <begin position="1"/>
        <end position="18"/>
    </location>
</feature>